<dbReference type="SUPFAM" id="SSF51445">
    <property type="entry name" value="(Trans)glycosidases"/>
    <property type="match status" value="1"/>
</dbReference>
<feature type="compositionally biased region" description="Acidic residues" evidence="1">
    <location>
        <begin position="599"/>
        <end position="609"/>
    </location>
</feature>
<organism evidence="2 3">
    <name type="scientific">Salipiger abyssi</name>
    <dbReference type="NCBI Taxonomy" id="1250539"/>
    <lineage>
        <taxon>Bacteria</taxon>
        <taxon>Pseudomonadati</taxon>
        <taxon>Pseudomonadota</taxon>
        <taxon>Alphaproteobacteria</taxon>
        <taxon>Rhodobacterales</taxon>
        <taxon>Roseobacteraceae</taxon>
        <taxon>Salipiger</taxon>
    </lineage>
</organism>
<keyword evidence="3" id="KW-1185">Reference proteome</keyword>
<evidence type="ECO:0000313" key="3">
    <source>
        <dbReference type="Proteomes" id="UP000187059"/>
    </source>
</evidence>
<feature type="compositionally biased region" description="Basic and acidic residues" evidence="1">
    <location>
        <begin position="567"/>
        <end position="577"/>
    </location>
</feature>
<protein>
    <submittedName>
        <fullName evidence="2">Type I secretion target repeat protein</fullName>
    </submittedName>
</protein>
<dbReference type="KEGG" id="paby:Ga0080574_TMP2359"/>
<evidence type="ECO:0000313" key="2">
    <source>
        <dbReference type="EMBL" id="APZ52693.1"/>
    </source>
</evidence>
<dbReference type="EMBL" id="CP015093">
    <property type="protein sequence ID" value="APZ52693.1"/>
    <property type="molecule type" value="Genomic_DNA"/>
</dbReference>
<reference evidence="2 3" key="1">
    <citation type="submission" date="2016-04" db="EMBL/GenBank/DDBJ databases">
        <title>Deep-sea bacteria in the southern Pacific.</title>
        <authorList>
            <person name="Tang K."/>
        </authorList>
    </citation>
    <scope>NUCLEOTIDE SEQUENCE [LARGE SCALE GENOMIC DNA]</scope>
    <source>
        <strain evidence="2 3">JLT2014</strain>
    </source>
</reference>
<proteinExistence type="predicted"/>
<dbReference type="InterPro" id="IPR017853">
    <property type="entry name" value="GH"/>
</dbReference>
<dbReference type="OrthoDB" id="5242885at2"/>
<dbReference type="AlphaFoldDB" id="A0A1P8UTG0"/>
<feature type="compositionally biased region" description="Basic and acidic residues" evidence="1">
    <location>
        <begin position="533"/>
        <end position="558"/>
    </location>
</feature>
<name>A0A1P8UTG0_9RHOB</name>
<dbReference type="RefSeq" id="WP_076699266.1">
    <property type="nucleotide sequence ID" value="NZ_CP015093.1"/>
</dbReference>
<gene>
    <name evidence="2" type="ORF">Ga0080574_TMP2359</name>
</gene>
<evidence type="ECO:0000256" key="1">
    <source>
        <dbReference type="SAM" id="MobiDB-lite"/>
    </source>
</evidence>
<dbReference type="Proteomes" id="UP000187059">
    <property type="component" value="Chromosome"/>
</dbReference>
<dbReference type="STRING" id="1250539.Ga0080574_TMP2359"/>
<sequence>MPPLHLSGLSEPIGADLFGANILAHRDSLEEEARLSTLVEELGVTAMRYPGGSLTEVYFDIANPDAATVYHRDTGESRDFIAISDFFGFAEAHDLPVTLVIPTRDQLSEDRDANGDRYAEVDEEALRSFVHDTVSGTYGEAEIQAFEIGNEYWGSGLMSAAEYGRVASEIARIVDDELAGLSGAHPQAAWVEIVVQMGTNFGVSSLDEDYQTAASATEILDDLNTRYDLELDGEVIRGNGDVNWIEVNNHIVMSYFDEPPETEAVDAIAGHVYSKEPAVDGQRSLMLDAISETWGEDPRFAELETYVTEWNQSGHTGHFDRDEDYGLFQAQEMLNMTEEFARAGVDQAHVWPMLQNSDNALSTGHSHDALSPAGRFFAMMSQELPGKTMLDFNAADPRETEAELPNVDLHGFYGDGEVTFYIASTAQVPSETLIDTAQLFHGAETVGARRLGVEQGDAPGSNSATAVLEELDPEEVFIDGYINAELDRGEILEVTISDFKPTAAFSDALSVLETRDDTVPDLVPDPIVDTDGISERPAAERETSTEEAASARDLESKTEGSAPGLDFRPDLFDHEDNGTTDAPTSLAGVPMLDAGRDADADESGDKEEEIEIPEPGFSGLLWSLLPLLLSFLGL</sequence>
<feature type="region of interest" description="Disordered" evidence="1">
    <location>
        <begin position="517"/>
        <end position="609"/>
    </location>
</feature>
<accession>A0A1P8UTG0</accession>
<dbReference type="Gene3D" id="3.20.20.80">
    <property type="entry name" value="Glycosidases"/>
    <property type="match status" value="1"/>
</dbReference>